<dbReference type="SMART" id="SM00930">
    <property type="entry name" value="NIL"/>
    <property type="match status" value="1"/>
</dbReference>
<dbReference type="InterPro" id="IPR003593">
    <property type="entry name" value="AAA+_ATPase"/>
</dbReference>
<dbReference type="GO" id="GO:0005886">
    <property type="term" value="C:plasma membrane"/>
    <property type="evidence" value="ECO:0007669"/>
    <property type="project" value="UniProtKB-SubCell"/>
</dbReference>
<dbReference type="eggNOG" id="COG1135">
    <property type="taxonomic scope" value="Bacteria"/>
</dbReference>
<evidence type="ECO:0000256" key="10">
    <source>
        <dbReference type="ARBA" id="ARBA00022970"/>
    </source>
</evidence>
<dbReference type="OrthoDB" id="9802264at2"/>
<comment type="function">
    <text evidence="1">Part of the ABC transporter FtsEX involved in cellular division. Important for assembly or stability of the septal ring.</text>
</comment>
<dbReference type="Pfam" id="PF00005">
    <property type="entry name" value="ABC_tran"/>
    <property type="match status" value="1"/>
</dbReference>
<dbReference type="InterPro" id="IPR027417">
    <property type="entry name" value="P-loop_NTPase"/>
</dbReference>
<dbReference type="SUPFAM" id="SSF55021">
    <property type="entry name" value="ACT-like"/>
    <property type="match status" value="1"/>
</dbReference>
<evidence type="ECO:0000259" key="12">
    <source>
        <dbReference type="PROSITE" id="PS50893"/>
    </source>
</evidence>
<comment type="caution">
    <text evidence="13">The sequence shown here is derived from an EMBL/GenBank/DDBJ whole genome shotgun (WGS) entry which is preliminary data.</text>
</comment>
<evidence type="ECO:0000256" key="8">
    <source>
        <dbReference type="ARBA" id="ARBA00022840"/>
    </source>
</evidence>
<organism evidence="13 14">
    <name type="scientific">Pseudescherichia vulneris NBRC 102420</name>
    <dbReference type="NCBI Taxonomy" id="1115515"/>
    <lineage>
        <taxon>Bacteria</taxon>
        <taxon>Pseudomonadati</taxon>
        <taxon>Pseudomonadota</taxon>
        <taxon>Gammaproteobacteria</taxon>
        <taxon>Enterobacterales</taxon>
        <taxon>Enterobacteriaceae</taxon>
        <taxon>Pseudescherichia</taxon>
    </lineage>
</organism>
<keyword evidence="8 13" id="KW-0067">ATP-binding</keyword>
<dbReference type="InterPro" id="IPR041701">
    <property type="entry name" value="MetN_ABC"/>
</dbReference>
<keyword evidence="11" id="KW-0472">Membrane</keyword>
<dbReference type="GO" id="GO:0006865">
    <property type="term" value="P:amino acid transport"/>
    <property type="evidence" value="ECO:0007669"/>
    <property type="project" value="UniProtKB-KW"/>
</dbReference>
<protein>
    <recommendedName>
        <fullName evidence="4">Cell division ATP-binding protein FtsE</fullName>
    </recommendedName>
</protein>
<dbReference type="GO" id="GO:0005524">
    <property type="term" value="F:ATP binding"/>
    <property type="evidence" value="ECO:0007669"/>
    <property type="project" value="UniProtKB-KW"/>
</dbReference>
<reference evidence="13 14" key="1">
    <citation type="submission" date="2014-09" db="EMBL/GenBank/DDBJ databases">
        <title>Whole genome shotgun sequence of Escherichia vulneris NBRC 102420.</title>
        <authorList>
            <person name="Yoshida Y."/>
            <person name="Hosoyama A."/>
            <person name="Tsuchikane K."/>
            <person name="Ohji S."/>
            <person name="Ichikawa N."/>
            <person name="Kimura A."/>
            <person name="Yamazoe A."/>
            <person name="Ezaki T."/>
            <person name="Fujita N."/>
        </authorList>
    </citation>
    <scope>NUCLEOTIDE SEQUENCE [LARGE SCALE GENOMIC DNA]</scope>
    <source>
        <strain evidence="13 14">NBRC 102420</strain>
    </source>
</reference>
<dbReference type="PANTHER" id="PTHR43166">
    <property type="entry name" value="AMINO ACID IMPORT ATP-BINDING PROTEIN"/>
    <property type="match status" value="1"/>
</dbReference>
<dbReference type="AlphaFoldDB" id="A0A090V156"/>
<keyword evidence="5" id="KW-0813">Transport</keyword>
<dbReference type="InterPro" id="IPR017871">
    <property type="entry name" value="ABC_transporter-like_CS"/>
</dbReference>
<evidence type="ECO:0000256" key="2">
    <source>
        <dbReference type="ARBA" id="ARBA00004417"/>
    </source>
</evidence>
<accession>A0A090V156</accession>
<evidence type="ECO:0000256" key="3">
    <source>
        <dbReference type="ARBA" id="ARBA00005417"/>
    </source>
</evidence>
<dbReference type="STRING" id="1115515.EV102420_12_01410"/>
<dbReference type="PROSITE" id="PS00211">
    <property type="entry name" value="ABC_TRANSPORTER_1"/>
    <property type="match status" value="1"/>
</dbReference>
<dbReference type="Pfam" id="PF09383">
    <property type="entry name" value="NIL"/>
    <property type="match status" value="1"/>
</dbReference>
<dbReference type="InterPro" id="IPR003439">
    <property type="entry name" value="ABC_transporter-like_ATP-bd"/>
</dbReference>
<comment type="similarity">
    <text evidence="3">Belongs to the ABC transporter superfamily.</text>
</comment>
<keyword evidence="9" id="KW-1278">Translocase</keyword>
<feature type="domain" description="ABC transporter" evidence="12">
    <location>
        <begin position="2"/>
        <end position="242"/>
    </location>
</feature>
<keyword evidence="6" id="KW-1003">Cell membrane</keyword>
<comment type="subcellular location">
    <subcellularLocation>
        <location evidence="2">Cell inner membrane</location>
        <topology evidence="2">Peripheral membrane protein</topology>
    </subcellularLocation>
</comment>
<dbReference type="GO" id="GO:0016887">
    <property type="term" value="F:ATP hydrolysis activity"/>
    <property type="evidence" value="ECO:0007669"/>
    <property type="project" value="InterPro"/>
</dbReference>
<evidence type="ECO:0000313" key="14">
    <source>
        <dbReference type="Proteomes" id="UP000029462"/>
    </source>
</evidence>
<dbReference type="InterPro" id="IPR018449">
    <property type="entry name" value="NIL_domain"/>
</dbReference>
<evidence type="ECO:0000256" key="6">
    <source>
        <dbReference type="ARBA" id="ARBA00022475"/>
    </source>
</evidence>
<evidence type="ECO:0000256" key="1">
    <source>
        <dbReference type="ARBA" id="ARBA00002579"/>
    </source>
</evidence>
<dbReference type="RefSeq" id="WP_042391719.1">
    <property type="nucleotide sequence ID" value="NZ_BBMZ01000012.1"/>
</dbReference>
<dbReference type="EMBL" id="BBMZ01000012">
    <property type="protein sequence ID" value="GAL58635.1"/>
    <property type="molecule type" value="Genomic_DNA"/>
</dbReference>
<dbReference type="InterPro" id="IPR045865">
    <property type="entry name" value="ACT-like_dom_sf"/>
</dbReference>
<gene>
    <name evidence="13" type="primary">metN</name>
    <name evidence="13" type="ORF">EV102420_12_01410</name>
</gene>
<keyword evidence="7" id="KW-0547">Nucleotide-binding</keyword>
<dbReference type="Proteomes" id="UP000029462">
    <property type="component" value="Unassembled WGS sequence"/>
</dbReference>
<dbReference type="SMART" id="SM00382">
    <property type="entry name" value="AAA"/>
    <property type="match status" value="1"/>
</dbReference>
<dbReference type="Gene3D" id="3.30.70.260">
    <property type="match status" value="1"/>
</dbReference>
<keyword evidence="10" id="KW-0029">Amino-acid transport</keyword>
<dbReference type="FunFam" id="3.40.50.300:FF:000056">
    <property type="entry name" value="Cell division ATP-binding protein FtsE"/>
    <property type="match status" value="1"/>
</dbReference>
<keyword evidence="14" id="KW-1185">Reference proteome</keyword>
<dbReference type="PANTHER" id="PTHR43166:SF30">
    <property type="entry name" value="METHIONINE IMPORT ATP-BINDING PROTEIN METN"/>
    <property type="match status" value="1"/>
</dbReference>
<proteinExistence type="inferred from homology"/>
<dbReference type="InterPro" id="IPR050086">
    <property type="entry name" value="MetN_ABC_transporter-like"/>
</dbReference>
<name>A0A090V156_PSEVU</name>
<evidence type="ECO:0000256" key="4">
    <source>
        <dbReference type="ARBA" id="ARBA00020019"/>
    </source>
</evidence>
<evidence type="ECO:0000256" key="5">
    <source>
        <dbReference type="ARBA" id="ARBA00022448"/>
    </source>
</evidence>
<evidence type="ECO:0000256" key="9">
    <source>
        <dbReference type="ARBA" id="ARBA00022967"/>
    </source>
</evidence>
<sequence length="338" mass="36262">MIELNNVCVDFAAGKGPTTRAVDDVSLHITAGEIFGIVGTSGAGKSTLLRTLNALQRPSQGEVKINGVAISTLEGVTLRKARQRIGMIFQHFNLMHTRTVAQNVAFSLKAAGWASGEIAPRVKEILELVGLADKAGRFPAQLSGGQKQRVGIARAIANHPDVLLCDEPTSALDLETSATILALLKEINARLGITIVLITHEMNVIKSICDRVAVMSAGKVVELGEVFDIFAHPQHPFTQQLVSHTLNLTLPERLQQDLPGQLVKILFIGDSAEQPVLSEVAVMFGVAVNILHGKIEYLGERALGILVVRLTAADNPTAVEAAVDHIRQRTAQVEVLRG</sequence>
<dbReference type="CDD" id="cd03258">
    <property type="entry name" value="ABC_MetN_methionine_transporter"/>
    <property type="match status" value="1"/>
</dbReference>
<dbReference type="SUPFAM" id="SSF52540">
    <property type="entry name" value="P-loop containing nucleoside triphosphate hydrolases"/>
    <property type="match status" value="1"/>
</dbReference>
<dbReference type="Gene3D" id="3.40.50.300">
    <property type="entry name" value="P-loop containing nucleotide triphosphate hydrolases"/>
    <property type="match status" value="1"/>
</dbReference>
<evidence type="ECO:0000256" key="11">
    <source>
        <dbReference type="ARBA" id="ARBA00023136"/>
    </source>
</evidence>
<dbReference type="PROSITE" id="PS50893">
    <property type="entry name" value="ABC_TRANSPORTER_2"/>
    <property type="match status" value="1"/>
</dbReference>
<evidence type="ECO:0000313" key="13">
    <source>
        <dbReference type="EMBL" id="GAL58635.1"/>
    </source>
</evidence>
<evidence type="ECO:0000256" key="7">
    <source>
        <dbReference type="ARBA" id="ARBA00022741"/>
    </source>
</evidence>